<evidence type="ECO:0000256" key="1">
    <source>
        <dbReference type="ARBA" id="ARBA00007118"/>
    </source>
</evidence>
<dbReference type="EMBL" id="JAAIKR010000015">
    <property type="protein sequence ID" value="MBR9729086.1"/>
    <property type="molecule type" value="Genomic_DNA"/>
</dbReference>
<reference evidence="5 6" key="1">
    <citation type="submission" date="2020-02" db="EMBL/GenBank/DDBJ databases">
        <title>Shewanella WXL01 sp. nov., a marine bacterium isolated from green algae in Luhuitou Fringing Reef (Northern South China Sea).</title>
        <authorList>
            <person name="Wang X."/>
        </authorList>
    </citation>
    <scope>NUCLEOTIDE SEQUENCE [LARGE SCALE GENOMIC DNA]</scope>
    <source>
        <strain evidence="5 6">MCCC 1A01895</strain>
    </source>
</reference>
<evidence type="ECO:0000313" key="6">
    <source>
        <dbReference type="Proteomes" id="UP000811844"/>
    </source>
</evidence>
<evidence type="ECO:0000256" key="3">
    <source>
        <dbReference type="ARBA" id="ARBA00023002"/>
    </source>
</evidence>
<keyword evidence="2" id="KW-0521">NADP</keyword>
<dbReference type="PANTHER" id="PTHR43673">
    <property type="entry name" value="NAD(P)H NITROREDUCTASE YDGI-RELATED"/>
    <property type="match status" value="1"/>
</dbReference>
<dbReference type="Gene3D" id="3.40.109.10">
    <property type="entry name" value="NADH Oxidase"/>
    <property type="match status" value="1"/>
</dbReference>
<dbReference type="CDD" id="cd02149">
    <property type="entry name" value="NfsB-like"/>
    <property type="match status" value="1"/>
</dbReference>
<evidence type="ECO:0000313" key="5">
    <source>
        <dbReference type="EMBL" id="MBR9729086.1"/>
    </source>
</evidence>
<evidence type="ECO:0000256" key="2">
    <source>
        <dbReference type="ARBA" id="ARBA00022857"/>
    </source>
</evidence>
<dbReference type="Pfam" id="PF00881">
    <property type="entry name" value="Nitroreductase"/>
    <property type="match status" value="1"/>
</dbReference>
<keyword evidence="3" id="KW-0560">Oxidoreductase</keyword>
<dbReference type="InterPro" id="IPR033878">
    <property type="entry name" value="NfsB-like"/>
</dbReference>
<protein>
    <submittedName>
        <fullName evidence="5">NAD(P)H-dependent oxidoreductase</fullName>
    </submittedName>
</protein>
<evidence type="ECO:0000259" key="4">
    <source>
        <dbReference type="Pfam" id="PF00881"/>
    </source>
</evidence>
<dbReference type="SUPFAM" id="SSF55469">
    <property type="entry name" value="FMN-dependent nitroreductase-like"/>
    <property type="match status" value="1"/>
</dbReference>
<sequence length="220" mass="25237">MSEQHPIIADLLWRHTAKKYDTSKQIPQADLDILFEAMRLSASSINSQPWRFVVIESDDAKARMNSTFANKFKPNQPHIFDSSLVILFAHNPNYTQKDYAEVVDKGIEDKRTKQENRQSAFNSYMFAELNTDENGDNSAWTKAQTYLALGNTLHTLARLKIDATPMEGIDTELVNEEFKAELDGYQCDVALAIGYKHQEDDYNDKLPKSRRNLTDIMVRV</sequence>
<dbReference type="InterPro" id="IPR029479">
    <property type="entry name" value="Nitroreductase"/>
</dbReference>
<feature type="domain" description="Nitroreductase" evidence="4">
    <location>
        <begin position="12"/>
        <end position="195"/>
    </location>
</feature>
<keyword evidence="6" id="KW-1185">Reference proteome</keyword>
<dbReference type="Proteomes" id="UP000811844">
    <property type="component" value="Unassembled WGS sequence"/>
</dbReference>
<dbReference type="PANTHER" id="PTHR43673:SF10">
    <property type="entry name" value="NADH DEHYDROGENASE_NAD(P)H NITROREDUCTASE XCC3605-RELATED"/>
    <property type="match status" value="1"/>
</dbReference>
<comment type="similarity">
    <text evidence="1">Belongs to the nitroreductase family.</text>
</comment>
<proteinExistence type="inferred from homology"/>
<organism evidence="5 6">
    <name type="scientific">Shewanella intestini</name>
    <dbReference type="NCBI Taxonomy" id="2017544"/>
    <lineage>
        <taxon>Bacteria</taxon>
        <taxon>Pseudomonadati</taxon>
        <taxon>Pseudomonadota</taxon>
        <taxon>Gammaproteobacteria</taxon>
        <taxon>Alteromonadales</taxon>
        <taxon>Shewanellaceae</taxon>
        <taxon>Shewanella</taxon>
    </lineage>
</organism>
<comment type="caution">
    <text evidence="5">The sequence shown here is derived from an EMBL/GenBank/DDBJ whole genome shotgun (WGS) entry which is preliminary data.</text>
</comment>
<dbReference type="InterPro" id="IPR000415">
    <property type="entry name" value="Nitroreductase-like"/>
</dbReference>
<dbReference type="RefSeq" id="WP_153665649.1">
    <property type="nucleotide sequence ID" value="NZ_JAAIKR010000015.1"/>
</dbReference>
<gene>
    <name evidence="5" type="ORF">G3R48_13990</name>
</gene>
<accession>A0ABS5I4Z8</accession>
<name>A0ABS5I4Z8_9GAMM</name>